<dbReference type="AlphaFoldDB" id="A0A2S5BFL5"/>
<dbReference type="STRING" id="741276.A0A2S5BFL5"/>
<evidence type="ECO:0000259" key="3">
    <source>
        <dbReference type="Pfam" id="PF21671"/>
    </source>
</evidence>
<keyword evidence="2" id="KW-0732">Signal</keyword>
<protein>
    <recommendedName>
        <fullName evidence="3">Protein CPL1-like domain-containing protein</fullName>
    </recommendedName>
</protein>
<organism evidence="4 5">
    <name type="scientific">Rhodotorula taiwanensis</name>
    <dbReference type="NCBI Taxonomy" id="741276"/>
    <lineage>
        <taxon>Eukaryota</taxon>
        <taxon>Fungi</taxon>
        <taxon>Dikarya</taxon>
        <taxon>Basidiomycota</taxon>
        <taxon>Pucciniomycotina</taxon>
        <taxon>Microbotryomycetes</taxon>
        <taxon>Sporidiobolales</taxon>
        <taxon>Sporidiobolaceae</taxon>
        <taxon>Rhodotorula</taxon>
    </lineage>
</organism>
<evidence type="ECO:0000256" key="1">
    <source>
        <dbReference type="SAM" id="MobiDB-lite"/>
    </source>
</evidence>
<comment type="caution">
    <text evidence="4">The sequence shown here is derived from an EMBL/GenBank/DDBJ whole genome shotgun (WGS) entry which is preliminary data.</text>
</comment>
<sequence>MRSFFVSLVALACASLTSAQGATPIGHGTSASTNDQSPVSPVVDTPSLDKRLLCLDVGILCLGLGSDGIPGNVNNCGRCCNRCPTKWANGGGAQCVEGVCLPSQCDKGFTLNPRTQACVNLQNGDTANWSVRTVYKKDSGALDKVCAVPGAKGQSCVSGQCQATACQTGLTLSSTGACIDLNTSIDNCGALNKPCAVSGATGQSCISGQCKATACQTGLTLSSTGACIDLNTSIDNCGALNKPCAVSGATGQSCVSGQCKATACQTGLTLSSTGACIDLNASIDNCGALNKPCAVSGATSQYCSNAKCYAYACSPGLTLSPGGACLDLSQDTSHWCTPRRDLMKTDRRVTFHRSGAIDVACSATYANGGTGSCINGHCFATCDFGYAFDTKYNFCRPILQDLLNCGLIGRQCSIAHASKQACIGGICLAQVCVSGYTPSLDAKVCVLGASGRARAKRAEQTPQKTLCPAGETACPIAGSSSFHSVKARLSSTDLGALELLSAADECLDPKTSLESCGGCASTGEGQDCTTILHAGSVGCDAGKCVVLSCAGGYKPSPGGDRCVRRRRARQIGTATDRNVTSRFNHGRHGSHHHRRHSHQAGLGAHS</sequence>
<dbReference type="InterPro" id="IPR038955">
    <property type="entry name" value="PriA/CPL1_fungi"/>
</dbReference>
<dbReference type="InterPro" id="IPR048661">
    <property type="entry name" value="CPL1-like"/>
</dbReference>
<dbReference type="PANTHER" id="PTHR35192:SF2">
    <property type="entry name" value="APPLE DOMAIN-CONTAINING PROTEIN"/>
    <property type="match status" value="1"/>
</dbReference>
<reference evidence="4 5" key="1">
    <citation type="journal article" date="2018" name="Front. Microbiol.">
        <title>Prospects for Fungal Bioremediation of Acidic Radioactive Waste Sites: Characterization and Genome Sequence of Rhodotorula taiwanensis MD1149.</title>
        <authorList>
            <person name="Tkavc R."/>
            <person name="Matrosova V.Y."/>
            <person name="Grichenko O.E."/>
            <person name="Gostincar C."/>
            <person name="Volpe R.P."/>
            <person name="Klimenkova P."/>
            <person name="Gaidamakova E.K."/>
            <person name="Zhou C.E."/>
            <person name="Stewart B.J."/>
            <person name="Lyman M.G."/>
            <person name="Malfatti S.A."/>
            <person name="Rubinfeld B."/>
            <person name="Courtot M."/>
            <person name="Singh J."/>
            <person name="Dalgard C.L."/>
            <person name="Hamilton T."/>
            <person name="Frey K.G."/>
            <person name="Gunde-Cimerman N."/>
            <person name="Dugan L."/>
            <person name="Daly M.J."/>
        </authorList>
    </citation>
    <scope>NUCLEOTIDE SEQUENCE [LARGE SCALE GENOMIC DNA]</scope>
    <source>
        <strain evidence="4 5">MD1149</strain>
    </source>
</reference>
<dbReference type="OrthoDB" id="439917at2759"/>
<evidence type="ECO:0000313" key="5">
    <source>
        <dbReference type="Proteomes" id="UP000237144"/>
    </source>
</evidence>
<keyword evidence="5" id="KW-1185">Reference proteome</keyword>
<evidence type="ECO:0000256" key="2">
    <source>
        <dbReference type="SAM" id="SignalP"/>
    </source>
</evidence>
<dbReference type="Proteomes" id="UP000237144">
    <property type="component" value="Unassembled WGS sequence"/>
</dbReference>
<feature type="chain" id="PRO_5015658832" description="Protein CPL1-like domain-containing protein" evidence="2">
    <location>
        <begin position="20"/>
        <end position="606"/>
    </location>
</feature>
<evidence type="ECO:0000313" key="4">
    <source>
        <dbReference type="EMBL" id="POY75550.1"/>
    </source>
</evidence>
<feature type="compositionally biased region" description="Basic residues" evidence="1">
    <location>
        <begin position="584"/>
        <end position="598"/>
    </location>
</feature>
<feature type="signal peptide" evidence="2">
    <location>
        <begin position="1"/>
        <end position="19"/>
    </location>
</feature>
<dbReference type="PANTHER" id="PTHR35192">
    <property type="entry name" value="PROTEIN, PUTATIVE-RELATED"/>
    <property type="match status" value="1"/>
</dbReference>
<dbReference type="Pfam" id="PF21671">
    <property type="entry name" value="CPL1-like"/>
    <property type="match status" value="1"/>
</dbReference>
<name>A0A2S5BFL5_9BASI</name>
<feature type="region of interest" description="Disordered" evidence="1">
    <location>
        <begin position="570"/>
        <end position="606"/>
    </location>
</feature>
<feature type="compositionally biased region" description="Polar residues" evidence="1">
    <location>
        <begin position="572"/>
        <end position="583"/>
    </location>
</feature>
<gene>
    <name evidence="4" type="ORF">BMF94_1453</name>
</gene>
<proteinExistence type="predicted"/>
<feature type="domain" description="Protein CPL1-like" evidence="3">
    <location>
        <begin position="505"/>
        <end position="563"/>
    </location>
</feature>
<accession>A0A2S5BFL5</accession>
<dbReference type="EMBL" id="PJQD01000014">
    <property type="protein sequence ID" value="POY75550.1"/>
    <property type="molecule type" value="Genomic_DNA"/>
</dbReference>